<dbReference type="InterPro" id="IPR036724">
    <property type="entry name" value="Cobalamin-bd_sf"/>
</dbReference>
<dbReference type="RefSeq" id="WP_332080439.1">
    <property type="nucleotide sequence ID" value="NZ_JAZHYN010000006.1"/>
</dbReference>
<feature type="domain" description="B12-binding" evidence="8">
    <location>
        <begin position="11"/>
        <end position="142"/>
    </location>
</feature>
<evidence type="ECO:0000313" key="11">
    <source>
        <dbReference type="Proteomes" id="UP001350748"/>
    </source>
</evidence>
<comment type="cofactor">
    <cofactor evidence="1">
        <name>[4Fe-4S] cluster</name>
        <dbReference type="ChEBI" id="CHEBI:49883"/>
    </cofactor>
</comment>
<dbReference type="InterPro" id="IPR051198">
    <property type="entry name" value="BchE-like"/>
</dbReference>
<dbReference type="SFLD" id="SFLDS00029">
    <property type="entry name" value="Radical_SAM"/>
    <property type="match status" value="1"/>
</dbReference>
<dbReference type="SFLD" id="SFLDG01123">
    <property type="entry name" value="methyltransferase_(Class_B)"/>
    <property type="match status" value="1"/>
</dbReference>
<evidence type="ECO:0000256" key="5">
    <source>
        <dbReference type="ARBA" id="ARBA00022723"/>
    </source>
</evidence>
<dbReference type="InterPro" id="IPR034466">
    <property type="entry name" value="Methyltransferase_Class_B"/>
</dbReference>
<proteinExistence type="predicted"/>
<evidence type="ECO:0000259" key="9">
    <source>
        <dbReference type="PROSITE" id="PS51918"/>
    </source>
</evidence>
<dbReference type="Pfam" id="PF02310">
    <property type="entry name" value="B12-binding"/>
    <property type="match status" value="1"/>
</dbReference>
<dbReference type="InterPro" id="IPR006158">
    <property type="entry name" value="Cobalamin-bd"/>
</dbReference>
<name>A0ABU7XED4_9HYPH</name>
<dbReference type="CDD" id="cd01335">
    <property type="entry name" value="Radical_SAM"/>
    <property type="match status" value="1"/>
</dbReference>
<dbReference type="InterPro" id="IPR006638">
    <property type="entry name" value="Elp3/MiaA/NifB-like_rSAM"/>
</dbReference>
<dbReference type="Gene3D" id="3.40.50.280">
    <property type="entry name" value="Cobalamin-binding domain"/>
    <property type="match status" value="1"/>
</dbReference>
<dbReference type="EMBL" id="JAZHYN010000006">
    <property type="protein sequence ID" value="MEF3365529.1"/>
    <property type="molecule type" value="Genomic_DNA"/>
</dbReference>
<dbReference type="InterPro" id="IPR013785">
    <property type="entry name" value="Aldolase_TIM"/>
</dbReference>
<evidence type="ECO:0000256" key="2">
    <source>
        <dbReference type="ARBA" id="ARBA00022603"/>
    </source>
</evidence>
<dbReference type="PROSITE" id="PS51918">
    <property type="entry name" value="RADICAL_SAM"/>
    <property type="match status" value="1"/>
</dbReference>
<evidence type="ECO:0000256" key="7">
    <source>
        <dbReference type="ARBA" id="ARBA00023014"/>
    </source>
</evidence>
<dbReference type="Gene3D" id="3.20.20.70">
    <property type="entry name" value="Aldolase class I"/>
    <property type="match status" value="1"/>
</dbReference>
<keyword evidence="3" id="KW-0808">Transferase</keyword>
<organism evidence="10 11">
    <name type="scientific">Methylocystis borbori</name>
    <dbReference type="NCBI Taxonomy" id="3118750"/>
    <lineage>
        <taxon>Bacteria</taxon>
        <taxon>Pseudomonadati</taxon>
        <taxon>Pseudomonadota</taxon>
        <taxon>Alphaproteobacteria</taxon>
        <taxon>Hyphomicrobiales</taxon>
        <taxon>Methylocystaceae</taxon>
        <taxon>Methylocystis</taxon>
    </lineage>
</organism>
<dbReference type="PANTHER" id="PTHR43409">
    <property type="entry name" value="ANAEROBIC MAGNESIUM-PROTOPORPHYRIN IX MONOMETHYL ESTER CYCLASE-RELATED"/>
    <property type="match status" value="1"/>
</dbReference>
<keyword evidence="6" id="KW-0408">Iron</keyword>
<dbReference type="InterPro" id="IPR007197">
    <property type="entry name" value="rSAM"/>
</dbReference>
<keyword evidence="5" id="KW-0479">Metal-binding</keyword>
<gene>
    <name evidence="10" type="ORF">V3H18_03160</name>
</gene>
<accession>A0ABU7XED4</accession>
<dbReference type="SUPFAM" id="SSF102114">
    <property type="entry name" value="Radical SAM enzymes"/>
    <property type="match status" value="1"/>
</dbReference>
<dbReference type="PROSITE" id="PS51332">
    <property type="entry name" value="B12_BINDING"/>
    <property type="match status" value="1"/>
</dbReference>
<dbReference type="PANTHER" id="PTHR43409:SF7">
    <property type="entry name" value="BLL1977 PROTEIN"/>
    <property type="match status" value="1"/>
</dbReference>
<protein>
    <submittedName>
        <fullName evidence="10">Radical SAM protein</fullName>
    </submittedName>
</protein>
<dbReference type="SFLD" id="SFLDG01082">
    <property type="entry name" value="B12-binding_domain_containing"/>
    <property type="match status" value="1"/>
</dbReference>
<keyword evidence="11" id="KW-1185">Reference proteome</keyword>
<keyword evidence="4" id="KW-0949">S-adenosyl-L-methionine</keyword>
<dbReference type="InterPro" id="IPR058240">
    <property type="entry name" value="rSAM_sf"/>
</dbReference>
<dbReference type="SMART" id="SM00729">
    <property type="entry name" value="Elp3"/>
    <property type="match status" value="1"/>
</dbReference>
<keyword evidence="2" id="KW-0489">Methyltransferase</keyword>
<dbReference type="SUPFAM" id="SSF52242">
    <property type="entry name" value="Cobalamin (vitamin B12)-binding domain"/>
    <property type="match status" value="1"/>
</dbReference>
<dbReference type="Pfam" id="PF04055">
    <property type="entry name" value="Radical_SAM"/>
    <property type="match status" value="1"/>
</dbReference>
<sequence length="560" mass="62527">MNAIPQRESGRPQRALLVGFQDQDNLGLRYLSSAARSAGHAPEIATYEADPSALARQVLDGGYDFVGLSLIFQYMTPGFAAAVAALREAGVSAHISMGGHYPSFAYEEVLRGAPGLDSIVRFDGELTLVSLLNNLSRGADWRETAGIAFRGADGAIHAACLREPLADLDALPWPDRETINYESHALSTASVLGSRGCPWDCSFCSIRPFYEAQGGQLRRLRRPDAVVDEMIDLHERRSVPVFLFQDDDFLATGRRAREWAGKIADRLVDEGYAGDIAFKISCRSDEIDEAAIRRLMAGGLTHVYMGVESGDETSLATMNKKLGPQRHIRAGAILKSLGLSFDFGFMLMEPYSTFETIRNNIAFLDAFVGDGWSVAPFCRMLPYAGTPIRERLLSEGRLAGTEFQPDYSFLDPKLDIYYEWMIETFHRRNFTAEGLCHLLRYYLFEARLRLRGKGVAPQRLAQLQYIAAVANGVACQVLRSALDHIERTPLDTLRRDREFLKALTAHEAREEERLMQELRRYCALVAADRRENVMDSFDKSWTFEGVEREAPRNSAPLGVA</sequence>
<evidence type="ECO:0000256" key="1">
    <source>
        <dbReference type="ARBA" id="ARBA00001966"/>
    </source>
</evidence>
<reference evidence="10 11" key="1">
    <citation type="submission" date="2024-02" db="EMBL/GenBank/DDBJ databases">
        <authorList>
            <person name="Grouzdev D."/>
        </authorList>
    </citation>
    <scope>NUCLEOTIDE SEQUENCE [LARGE SCALE GENOMIC DNA]</scope>
    <source>
        <strain evidence="10 11">9N</strain>
    </source>
</reference>
<feature type="domain" description="Radical SAM core" evidence="9">
    <location>
        <begin position="183"/>
        <end position="410"/>
    </location>
</feature>
<keyword evidence="7" id="KW-0411">Iron-sulfur</keyword>
<evidence type="ECO:0000256" key="3">
    <source>
        <dbReference type="ARBA" id="ARBA00022679"/>
    </source>
</evidence>
<evidence type="ECO:0000313" key="10">
    <source>
        <dbReference type="EMBL" id="MEF3365529.1"/>
    </source>
</evidence>
<evidence type="ECO:0000256" key="4">
    <source>
        <dbReference type="ARBA" id="ARBA00022691"/>
    </source>
</evidence>
<comment type="caution">
    <text evidence="10">The sequence shown here is derived from an EMBL/GenBank/DDBJ whole genome shotgun (WGS) entry which is preliminary data.</text>
</comment>
<evidence type="ECO:0000259" key="8">
    <source>
        <dbReference type="PROSITE" id="PS51332"/>
    </source>
</evidence>
<dbReference type="Proteomes" id="UP001350748">
    <property type="component" value="Unassembled WGS sequence"/>
</dbReference>
<evidence type="ECO:0000256" key="6">
    <source>
        <dbReference type="ARBA" id="ARBA00023004"/>
    </source>
</evidence>